<proteinExistence type="predicted"/>
<evidence type="ECO:0000259" key="1">
    <source>
        <dbReference type="Pfam" id="PF18557"/>
    </source>
</evidence>
<keyword evidence="3" id="KW-1185">Reference proteome</keyword>
<dbReference type="Pfam" id="PF18557">
    <property type="entry name" value="NepR"/>
    <property type="match status" value="1"/>
</dbReference>
<dbReference type="EMBL" id="CP106738">
    <property type="protein sequence ID" value="UXX84112.1"/>
    <property type="molecule type" value="Genomic_DNA"/>
</dbReference>
<dbReference type="Proteomes" id="UP001064087">
    <property type="component" value="Chromosome"/>
</dbReference>
<protein>
    <submittedName>
        <fullName evidence="2">NepR family anti-sigma factor</fullName>
    </submittedName>
</protein>
<dbReference type="RefSeq" id="WP_165197451.1">
    <property type="nucleotide sequence ID" value="NZ_CP106738.1"/>
</dbReference>
<dbReference type="InterPro" id="IPR041649">
    <property type="entry name" value="NepR"/>
</dbReference>
<sequence>MPKKSRVKRLEDDIDNNLRRVYSEAVQEQVPDRFTKLLEQLRQQESEDREDGHQV</sequence>
<feature type="domain" description="Anti-sigma factor NepR" evidence="1">
    <location>
        <begin position="12"/>
        <end position="45"/>
    </location>
</feature>
<evidence type="ECO:0000313" key="2">
    <source>
        <dbReference type="EMBL" id="UXX84112.1"/>
    </source>
</evidence>
<organism evidence="2 3">
    <name type="scientific">Roseovarius pelagicus</name>
    <dbReference type="NCBI Taxonomy" id="2980108"/>
    <lineage>
        <taxon>Bacteria</taxon>
        <taxon>Pseudomonadati</taxon>
        <taxon>Pseudomonadota</taxon>
        <taxon>Alphaproteobacteria</taxon>
        <taxon>Rhodobacterales</taxon>
        <taxon>Roseobacteraceae</taxon>
        <taxon>Roseovarius</taxon>
    </lineage>
</organism>
<evidence type="ECO:0000313" key="3">
    <source>
        <dbReference type="Proteomes" id="UP001064087"/>
    </source>
</evidence>
<name>A0ABY6DD94_9RHOB</name>
<gene>
    <name evidence="2" type="ORF">N7U68_05525</name>
</gene>
<reference evidence="2" key="1">
    <citation type="submission" date="2022-10" db="EMBL/GenBank/DDBJ databases">
        <title>Roseovarius pelagicus sp. nov., isolated from Arctic seawater.</title>
        <authorList>
            <person name="Hong Y.W."/>
            <person name="Hwang C.Y."/>
        </authorList>
    </citation>
    <scope>NUCLEOTIDE SEQUENCE</scope>
    <source>
        <strain evidence="2">HL-MP18</strain>
    </source>
</reference>
<accession>A0ABY6DD94</accession>